<evidence type="ECO:0000256" key="3">
    <source>
        <dbReference type="ARBA" id="ARBA00022741"/>
    </source>
</evidence>
<dbReference type="InterPro" id="IPR000719">
    <property type="entry name" value="Prot_kinase_dom"/>
</dbReference>
<comment type="caution">
    <text evidence="9">The sequence shown here is derived from an EMBL/GenBank/DDBJ whole genome shotgun (WGS) entry which is preliminary data.</text>
</comment>
<sequence length="902" mass="96900">MAAFQGTLGAILLRRRPPVSESTTPYRPPEIQQPPQQQQFQHEYPWPHHVPPYIYPQPALFPQAPPPQSSSYEAEENELDIAVALSQSASEADRASADAVREEDDVARAKRLSLTPGQASSAAEALSCKLWQTESLEYEDVVCDGLYDPWGDFPELQPNECSRVFPSLADLRAVQSRENDTREVIIVDHDADPDLARVDGKAAEAIGASCKEGPLACIQALARVVAEHMGGKSGHVALSRRYAAARRTDARRSLVQPIGALSVGLARHRALLFKALADACELPCRMLRGPFIGEAGRSGELAAIIVRVHSQELLVDLVVDPGATHPITAETSLSVVLQSPLQESISLGLNWADGDTEGPVLLPSFQEIAAPTLTGPSGVTNPPASISTSAPCFIAIAPPLSPFEQLDLQQAFDPPRRYSRFDSAAAPTQGAGRGISAFHEFENSPPGANGFSQYQGSSSHASSAQQPTNGHAPHDGASSMDSADGWGHVPRPSVEPLRPQRNAPPVPLPADIDPWPWLLVDRSSAEGAPPRATSLLAGTQLPAVLEGEGLEGSAGDAIVLKDGRVTARHGGSAGTDGGAAGRASLSGDPHCASGCQSVHCVPVGGGSAADDDAAEWEIEASEIELGPRIGIGSYGEVFRGSWRHTDVAVKRFLEQDLSPQLMAEFRAEVALMQRLKHPNVVLFMGACTQPPNLSIVTSFMPRGSLFRILHRTPNFVLDDRRRINIALDVARGMNYLHSCRPPIVHRDLKSPNLLVDKDYTTKVCDFGLSRVRRSTWLSSKSQAGTPEWTAPEVLRSQSYNEKSDVYSYGVVLWELFTGQVPWHDMSAMQVVGAVGWGNMRLELPESMHPTIASLIKRTWSEPAERPNFGDIIDILKPLQHAMAVAGGSTSLPAVKDAPAAAN</sequence>
<dbReference type="Pfam" id="PF14381">
    <property type="entry name" value="EDR1_CTR1_ARMC3_pept"/>
    <property type="match status" value="1"/>
</dbReference>
<dbReference type="CDD" id="cd13999">
    <property type="entry name" value="STKc_MAP3K-like"/>
    <property type="match status" value="1"/>
</dbReference>
<proteinExistence type="predicted"/>
<dbReference type="PROSITE" id="PS00107">
    <property type="entry name" value="PROTEIN_KINASE_ATP"/>
    <property type="match status" value="1"/>
</dbReference>
<dbReference type="InterPro" id="IPR008271">
    <property type="entry name" value="Ser/Thr_kinase_AS"/>
</dbReference>
<evidence type="ECO:0000256" key="6">
    <source>
        <dbReference type="PROSITE-ProRule" id="PRU10141"/>
    </source>
</evidence>
<dbReference type="Gene3D" id="1.10.510.10">
    <property type="entry name" value="Transferase(Phosphotransferase) domain 1"/>
    <property type="match status" value="1"/>
</dbReference>
<accession>A0ABR2Z459</accession>
<feature type="region of interest" description="Disordered" evidence="7">
    <location>
        <begin position="1"/>
        <end position="42"/>
    </location>
</feature>
<dbReference type="PANTHER" id="PTHR44329:SF298">
    <property type="entry name" value="MIXED LINEAGE KINASE DOMAIN-LIKE PROTEIN"/>
    <property type="match status" value="1"/>
</dbReference>
<evidence type="ECO:0000256" key="4">
    <source>
        <dbReference type="ARBA" id="ARBA00022777"/>
    </source>
</evidence>
<feature type="compositionally biased region" description="Low complexity" evidence="7">
    <location>
        <begin position="33"/>
        <end position="42"/>
    </location>
</feature>
<gene>
    <name evidence="9" type="ORF">WJX75_006516</name>
</gene>
<keyword evidence="10" id="KW-1185">Reference proteome</keyword>
<protein>
    <recommendedName>
        <fullName evidence="8">Protein kinase domain-containing protein</fullName>
    </recommendedName>
</protein>
<keyword evidence="4" id="KW-0418">Kinase</keyword>
<dbReference type="PROSITE" id="PS00108">
    <property type="entry name" value="PROTEIN_KINASE_ST"/>
    <property type="match status" value="1"/>
</dbReference>
<dbReference type="EMBL" id="JALJOT010000001">
    <property type="protein sequence ID" value="KAK9918746.1"/>
    <property type="molecule type" value="Genomic_DNA"/>
</dbReference>
<dbReference type="Proteomes" id="UP001491310">
    <property type="component" value="Unassembled WGS sequence"/>
</dbReference>
<dbReference type="InterPro" id="IPR017441">
    <property type="entry name" value="Protein_kinase_ATP_BS"/>
</dbReference>
<dbReference type="InterPro" id="IPR051681">
    <property type="entry name" value="Ser/Thr_Kinases-Pseudokinases"/>
</dbReference>
<evidence type="ECO:0000259" key="8">
    <source>
        <dbReference type="PROSITE" id="PS50011"/>
    </source>
</evidence>
<evidence type="ECO:0000256" key="5">
    <source>
        <dbReference type="ARBA" id="ARBA00022840"/>
    </source>
</evidence>
<dbReference type="Pfam" id="PF07714">
    <property type="entry name" value="PK_Tyr_Ser-Thr"/>
    <property type="match status" value="1"/>
</dbReference>
<dbReference type="InterPro" id="IPR011009">
    <property type="entry name" value="Kinase-like_dom_sf"/>
</dbReference>
<dbReference type="SMART" id="SM00220">
    <property type="entry name" value="S_TKc"/>
    <property type="match status" value="1"/>
</dbReference>
<dbReference type="InterPro" id="IPR055164">
    <property type="entry name" value="EDR1/CTR1/ARMC3-like_pept-like"/>
</dbReference>
<keyword evidence="5 6" id="KW-0067">ATP-binding</keyword>
<dbReference type="Gene3D" id="3.30.200.20">
    <property type="entry name" value="Phosphorylase Kinase, domain 1"/>
    <property type="match status" value="1"/>
</dbReference>
<feature type="binding site" evidence="6">
    <location>
        <position position="650"/>
    </location>
    <ligand>
        <name>ATP</name>
        <dbReference type="ChEBI" id="CHEBI:30616"/>
    </ligand>
</feature>
<evidence type="ECO:0000313" key="10">
    <source>
        <dbReference type="Proteomes" id="UP001491310"/>
    </source>
</evidence>
<keyword evidence="1" id="KW-0723">Serine/threonine-protein kinase</keyword>
<name>A0ABR2Z459_9CHLO</name>
<reference evidence="9 10" key="1">
    <citation type="journal article" date="2024" name="Nat. Commun.">
        <title>Phylogenomics reveals the evolutionary origins of lichenization in chlorophyte algae.</title>
        <authorList>
            <person name="Puginier C."/>
            <person name="Libourel C."/>
            <person name="Otte J."/>
            <person name="Skaloud P."/>
            <person name="Haon M."/>
            <person name="Grisel S."/>
            <person name="Petersen M."/>
            <person name="Berrin J.G."/>
            <person name="Delaux P.M."/>
            <person name="Dal Grande F."/>
            <person name="Keller J."/>
        </authorList>
    </citation>
    <scope>NUCLEOTIDE SEQUENCE [LARGE SCALE GENOMIC DNA]</scope>
    <source>
        <strain evidence="9 10">SAG 216-7</strain>
    </source>
</reference>
<feature type="region of interest" description="Disordered" evidence="7">
    <location>
        <begin position="437"/>
        <end position="508"/>
    </location>
</feature>
<feature type="domain" description="Protein kinase" evidence="8">
    <location>
        <begin position="623"/>
        <end position="883"/>
    </location>
</feature>
<evidence type="ECO:0000313" key="9">
    <source>
        <dbReference type="EMBL" id="KAK9918746.1"/>
    </source>
</evidence>
<feature type="compositionally biased region" description="Low complexity" evidence="7">
    <location>
        <begin position="452"/>
        <end position="466"/>
    </location>
</feature>
<evidence type="ECO:0000256" key="2">
    <source>
        <dbReference type="ARBA" id="ARBA00022679"/>
    </source>
</evidence>
<dbReference type="InterPro" id="IPR001245">
    <property type="entry name" value="Ser-Thr/Tyr_kinase_cat_dom"/>
</dbReference>
<dbReference type="SUPFAM" id="SSF56112">
    <property type="entry name" value="Protein kinase-like (PK-like)"/>
    <property type="match status" value="1"/>
</dbReference>
<keyword evidence="2" id="KW-0808">Transferase</keyword>
<organism evidence="9 10">
    <name type="scientific">Coccomyxa subellipsoidea</name>
    <dbReference type="NCBI Taxonomy" id="248742"/>
    <lineage>
        <taxon>Eukaryota</taxon>
        <taxon>Viridiplantae</taxon>
        <taxon>Chlorophyta</taxon>
        <taxon>core chlorophytes</taxon>
        <taxon>Trebouxiophyceae</taxon>
        <taxon>Trebouxiophyceae incertae sedis</taxon>
        <taxon>Coccomyxaceae</taxon>
        <taxon>Coccomyxa</taxon>
    </lineage>
</organism>
<keyword evidence="3 6" id="KW-0547">Nucleotide-binding</keyword>
<evidence type="ECO:0000256" key="7">
    <source>
        <dbReference type="SAM" id="MobiDB-lite"/>
    </source>
</evidence>
<evidence type="ECO:0000256" key="1">
    <source>
        <dbReference type="ARBA" id="ARBA00022527"/>
    </source>
</evidence>
<dbReference type="PROSITE" id="PS50011">
    <property type="entry name" value="PROTEIN_KINASE_DOM"/>
    <property type="match status" value="1"/>
</dbReference>
<dbReference type="PANTHER" id="PTHR44329">
    <property type="entry name" value="SERINE/THREONINE-PROTEIN KINASE TNNI3K-RELATED"/>
    <property type="match status" value="1"/>
</dbReference>